<organism evidence="4">
    <name type="scientific">Chromera velia CCMP2878</name>
    <dbReference type="NCBI Taxonomy" id="1169474"/>
    <lineage>
        <taxon>Eukaryota</taxon>
        <taxon>Sar</taxon>
        <taxon>Alveolata</taxon>
        <taxon>Colpodellida</taxon>
        <taxon>Chromeraceae</taxon>
        <taxon>Chromera</taxon>
    </lineage>
</organism>
<dbReference type="PhylomeDB" id="A0A0K6S975"/>
<dbReference type="GO" id="GO:0005737">
    <property type="term" value="C:cytoplasm"/>
    <property type="evidence" value="ECO:0007669"/>
    <property type="project" value="UniProtKB-SubCell"/>
</dbReference>
<dbReference type="VEuPathDB" id="CryptoDB:Cvel_7414"/>
<dbReference type="EMBL" id="CDMZ01003115">
    <property type="protein sequence ID" value="CUC10208.1"/>
    <property type="molecule type" value="Genomic_DNA"/>
</dbReference>
<evidence type="ECO:0000259" key="3">
    <source>
        <dbReference type="PROSITE" id="PS50195"/>
    </source>
</evidence>
<evidence type="ECO:0000256" key="1">
    <source>
        <dbReference type="ARBA" id="ARBA00004496"/>
    </source>
</evidence>
<dbReference type="InterPro" id="IPR001683">
    <property type="entry name" value="PX_dom"/>
</dbReference>
<comment type="subcellular location">
    <subcellularLocation>
        <location evidence="1">Cytoplasm</location>
    </subcellularLocation>
</comment>
<proteinExistence type="predicted"/>
<dbReference type="InterPro" id="IPR051837">
    <property type="entry name" value="SortingNexin/PXDomain-PKLike"/>
</dbReference>
<dbReference type="InterPro" id="IPR036871">
    <property type="entry name" value="PX_dom_sf"/>
</dbReference>
<evidence type="ECO:0000256" key="2">
    <source>
        <dbReference type="ARBA" id="ARBA00022490"/>
    </source>
</evidence>
<feature type="domain" description="PX" evidence="3">
    <location>
        <begin position="4"/>
        <end position="116"/>
    </location>
</feature>
<keyword evidence="2" id="KW-0963">Cytoplasm</keyword>
<accession>A0A0K6S975</accession>
<evidence type="ECO:0000313" key="4">
    <source>
        <dbReference type="EMBL" id="CUC10208.1"/>
    </source>
</evidence>
<dbReference type="AlphaFoldDB" id="A0A0K6S975"/>
<dbReference type="SUPFAM" id="SSF64268">
    <property type="entry name" value="PX domain"/>
    <property type="match status" value="1"/>
</dbReference>
<protein>
    <recommendedName>
        <fullName evidence="3">PX domain-containing protein</fullName>
    </recommendedName>
</protein>
<gene>
    <name evidence="4" type="ORF">Cvel_7414.t1.CR1</name>
</gene>
<dbReference type="GO" id="GO:0035091">
    <property type="term" value="F:phosphatidylinositol binding"/>
    <property type="evidence" value="ECO:0007669"/>
    <property type="project" value="InterPro"/>
</dbReference>
<dbReference type="PANTHER" id="PTHR22999:SF23">
    <property type="entry name" value="SORTING NEXIN-16"/>
    <property type="match status" value="1"/>
</dbReference>
<dbReference type="SMART" id="SM00312">
    <property type="entry name" value="PX"/>
    <property type="match status" value="1"/>
</dbReference>
<dbReference type="Pfam" id="PF00787">
    <property type="entry name" value="PX"/>
    <property type="match status" value="1"/>
</dbReference>
<name>A0A0K6S975_9ALVE</name>
<dbReference type="PROSITE" id="PS50195">
    <property type="entry name" value="PX"/>
    <property type="match status" value="1"/>
</dbReference>
<sequence>MMSRQRGNGFQVQFVGHTLKDGHVEYQIEVTDPDGDSWLIQRRYREIRELHDIMKLKHPQSLQSFPAKRLFGNTDPIFIQQRQTQLQHYLSMVISLEPSCEHRSLRNFLEIRHKASEPQTLQPSSENFILTVNDMLIDLSQSPQPLDLQDVLQRQEKYASVVADVAAHPLDPLLLNQATQARMPQRPLKWGPEGRREVWANKCEVKPLEAEEDAAMGAVLDELSGLLDTERSLEGVDALILPFPEILLQEGQASAAAAE</sequence>
<dbReference type="PANTHER" id="PTHR22999">
    <property type="entry name" value="PX SERINE/THREONINE KINASE PXK"/>
    <property type="match status" value="1"/>
</dbReference>
<dbReference type="CDD" id="cd06093">
    <property type="entry name" value="PX_domain"/>
    <property type="match status" value="1"/>
</dbReference>
<reference evidence="4" key="1">
    <citation type="submission" date="2014-11" db="EMBL/GenBank/DDBJ databases">
        <title>Molecular phylogeny of cliff fern family Woodsiaceae with morphological implications.</title>
        <authorList>
            <person name="Shao Y.-Z."/>
            <person name="Wei R."/>
            <person name="Zhang X.-C."/>
        </authorList>
    </citation>
    <scope>NUCLEOTIDE SEQUENCE</scope>
</reference>
<dbReference type="Gene3D" id="3.30.1520.10">
    <property type="entry name" value="Phox-like domain"/>
    <property type="match status" value="1"/>
</dbReference>